<name>A0A286UKW1_9AGAM</name>
<evidence type="ECO:0000256" key="1">
    <source>
        <dbReference type="SAM" id="MobiDB-lite"/>
    </source>
</evidence>
<evidence type="ECO:0008006" key="4">
    <source>
        <dbReference type="Google" id="ProtNLM"/>
    </source>
</evidence>
<comment type="caution">
    <text evidence="2">The sequence shown here is derived from an EMBL/GenBank/DDBJ whole genome shotgun (WGS) entry which is preliminary data.</text>
</comment>
<keyword evidence="3" id="KW-1185">Reference proteome</keyword>
<reference evidence="2 3" key="1">
    <citation type="journal article" date="2017" name="Mol. Ecol.">
        <title>Comparative and population genomic landscape of Phellinus noxius: A hypervariable fungus causing root rot in trees.</title>
        <authorList>
            <person name="Chung C.L."/>
            <person name="Lee T.J."/>
            <person name="Akiba M."/>
            <person name="Lee H.H."/>
            <person name="Kuo T.H."/>
            <person name="Liu D."/>
            <person name="Ke H.M."/>
            <person name="Yokoi T."/>
            <person name="Roa M.B."/>
            <person name="Lu M.J."/>
            <person name="Chang Y.Y."/>
            <person name="Ann P.J."/>
            <person name="Tsai J.N."/>
            <person name="Chen C.Y."/>
            <person name="Tzean S.S."/>
            <person name="Ota Y."/>
            <person name="Hattori T."/>
            <person name="Sahashi N."/>
            <person name="Liou R.F."/>
            <person name="Kikuchi T."/>
            <person name="Tsai I.J."/>
        </authorList>
    </citation>
    <scope>NUCLEOTIDE SEQUENCE [LARGE SCALE GENOMIC DNA]</scope>
    <source>
        <strain evidence="2 3">FFPRI411160</strain>
    </source>
</reference>
<feature type="region of interest" description="Disordered" evidence="1">
    <location>
        <begin position="221"/>
        <end position="250"/>
    </location>
</feature>
<dbReference type="SUPFAM" id="SSF57667">
    <property type="entry name" value="beta-beta-alpha zinc fingers"/>
    <property type="match status" value="1"/>
</dbReference>
<feature type="compositionally biased region" description="Basic and acidic residues" evidence="1">
    <location>
        <begin position="148"/>
        <end position="170"/>
    </location>
</feature>
<dbReference type="AlphaFoldDB" id="A0A286UKW1"/>
<dbReference type="InParanoid" id="A0A286UKW1"/>
<dbReference type="InterPro" id="IPR036236">
    <property type="entry name" value="Znf_C2H2_sf"/>
</dbReference>
<sequence>MEPSLQSFDYPIFGDDIEKDTVPSTIPSYRWENSNRLKLPEVCVFYTRFVACFPGWKPCDSTWLGDGKKQGPKEYSRHLYRHFRKHLGFSLYMCGACGSSLARKDSFKRHRNRSGGKCGNAKLVYHTVPWHLPTELLVVKDNPRKRCINERKKKDDDKSLDKGVEGKENEAPDEEQKEEEEKVYMCRKREPKPDDETCSQFQACWNIINKRIEEKLVCPKDFEPQEKKPTSNEKENINFLRSRPNKRSRF</sequence>
<feature type="compositionally biased region" description="Basic and acidic residues" evidence="1">
    <location>
        <begin position="179"/>
        <end position="195"/>
    </location>
</feature>
<organism evidence="2 3">
    <name type="scientific">Pyrrhoderma noxium</name>
    <dbReference type="NCBI Taxonomy" id="2282107"/>
    <lineage>
        <taxon>Eukaryota</taxon>
        <taxon>Fungi</taxon>
        <taxon>Dikarya</taxon>
        <taxon>Basidiomycota</taxon>
        <taxon>Agaricomycotina</taxon>
        <taxon>Agaricomycetes</taxon>
        <taxon>Hymenochaetales</taxon>
        <taxon>Hymenochaetaceae</taxon>
        <taxon>Pyrrhoderma</taxon>
    </lineage>
</organism>
<feature type="region of interest" description="Disordered" evidence="1">
    <location>
        <begin position="148"/>
        <end position="197"/>
    </location>
</feature>
<evidence type="ECO:0000313" key="2">
    <source>
        <dbReference type="EMBL" id="PAV20134.1"/>
    </source>
</evidence>
<evidence type="ECO:0000313" key="3">
    <source>
        <dbReference type="Proteomes" id="UP000217199"/>
    </source>
</evidence>
<dbReference type="Proteomes" id="UP000217199">
    <property type="component" value="Unassembled WGS sequence"/>
</dbReference>
<protein>
    <recommendedName>
        <fullName evidence="4">C2H2-type domain-containing protein</fullName>
    </recommendedName>
</protein>
<proteinExistence type="predicted"/>
<dbReference type="EMBL" id="NBII01000004">
    <property type="protein sequence ID" value="PAV20134.1"/>
    <property type="molecule type" value="Genomic_DNA"/>
</dbReference>
<accession>A0A286UKW1</accession>
<gene>
    <name evidence="2" type="ORF">PNOK_0506800</name>
</gene>
<feature type="compositionally biased region" description="Basic and acidic residues" evidence="1">
    <location>
        <begin position="221"/>
        <end position="236"/>
    </location>
</feature>